<feature type="domain" description="Alpha/beta hydrolase fold-3" evidence="2">
    <location>
        <begin position="80"/>
        <end position="299"/>
    </location>
</feature>
<gene>
    <name evidence="3" type="ORF">PVAP13_4KG224700</name>
</gene>
<feature type="active site" evidence="1">
    <location>
        <position position="172"/>
    </location>
</feature>
<reference evidence="3 4" key="1">
    <citation type="submission" date="2020-05" db="EMBL/GenBank/DDBJ databases">
        <title>WGS assembly of Panicum virgatum.</title>
        <authorList>
            <person name="Lovell J.T."/>
            <person name="Jenkins J."/>
            <person name="Shu S."/>
            <person name="Juenger T.E."/>
            <person name="Schmutz J."/>
        </authorList>
    </citation>
    <scope>NUCLEOTIDE SEQUENCE [LARGE SCALE GENOMIC DNA]</scope>
    <source>
        <strain evidence="4">cv. AP13</strain>
    </source>
</reference>
<evidence type="ECO:0000313" key="3">
    <source>
        <dbReference type="EMBL" id="KAG2610827.1"/>
    </source>
</evidence>
<dbReference type="AlphaFoldDB" id="A0A8T0TKT6"/>
<dbReference type="InterPro" id="IPR050466">
    <property type="entry name" value="Carboxylest/Gibb_receptor"/>
</dbReference>
<dbReference type="GO" id="GO:0016787">
    <property type="term" value="F:hydrolase activity"/>
    <property type="evidence" value="ECO:0007669"/>
    <property type="project" value="InterPro"/>
</dbReference>
<dbReference type="InterPro" id="IPR013094">
    <property type="entry name" value="AB_hydrolase_3"/>
</dbReference>
<dbReference type="PANTHER" id="PTHR23024:SF435">
    <property type="entry name" value="OS06G0214300 PROTEIN"/>
    <property type="match status" value="1"/>
</dbReference>
<comment type="caution">
    <text evidence="3">The sequence shown here is derived from an EMBL/GenBank/DDBJ whole genome shotgun (WGS) entry which is preliminary data.</text>
</comment>
<sequence length="322" mass="33567">MASRAAAAAAEVAIELLPFIRLYKSGRVERLIDNGTAPASLHDAATGVASKDVNIDPAAGVSARLYLPPAAGAGAKLPIVVYFHGGGFMVESAESVPYHRYLNALAARAGAVAVSVDYPRVPEHRLPAAYDDSWAALAWAVAAACGSAAAPEPEPWLAEHGDPARVFLAGDSAGANIAHDVAMRAAAEGRPAIRGVLLVHPYFWDASGAMGPELEERIRREWRFVTGDPDARMDDPRLSPTSAAAPPLALLPAARVLVAVAGADFLAPKGRAYHAALLASGWRGVAELEDTPGEDHVFPLRQPGTAVAEALMDRVVAFVASA</sequence>
<dbReference type="EMBL" id="CM029043">
    <property type="protein sequence ID" value="KAG2610827.1"/>
    <property type="molecule type" value="Genomic_DNA"/>
</dbReference>
<name>A0A8T0TKT6_PANVG</name>
<dbReference type="Proteomes" id="UP000823388">
    <property type="component" value="Chromosome 4K"/>
</dbReference>
<dbReference type="InterPro" id="IPR029058">
    <property type="entry name" value="AB_hydrolase_fold"/>
</dbReference>
<dbReference type="SUPFAM" id="SSF53474">
    <property type="entry name" value="alpha/beta-Hydrolases"/>
    <property type="match status" value="1"/>
</dbReference>
<proteinExistence type="predicted"/>
<dbReference type="PANTHER" id="PTHR23024">
    <property type="entry name" value="ARYLACETAMIDE DEACETYLASE"/>
    <property type="match status" value="1"/>
</dbReference>
<evidence type="ECO:0000313" key="4">
    <source>
        <dbReference type="Proteomes" id="UP000823388"/>
    </source>
</evidence>
<dbReference type="PROSITE" id="PS01174">
    <property type="entry name" value="LIPASE_GDXG_SER"/>
    <property type="match status" value="1"/>
</dbReference>
<organism evidence="3 4">
    <name type="scientific">Panicum virgatum</name>
    <name type="common">Blackwell switchgrass</name>
    <dbReference type="NCBI Taxonomy" id="38727"/>
    <lineage>
        <taxon>Eukaryota</taxon>
        <taxon>Viridiplantae</taxon>
        <taxon>Streptophyta</taxon>
        <taxon>Embryophyta</taxon>
        <taxon>Tracheophyta</taxon>
        <taxon>Spermatophyta</taxon>
        <taxon>Magnoliopsida</taxon>
        <taxon>Liliopsida</taxon>
        <taxon>Poales</taxon>
        <taxon>Poaceae</taxon>
        <taxon>PACMAD clade</taxon>
        <taxon>Panicoideae</taxon>
        <taxon>Panicodae</taxon>
        <taxon>Paniceae</taxon>
        <taxon>Panicinae</taxon>
        <taxon>Panicum</taxon>
        <taxon>Panicum sect. Hiantes</taxon>
    </lineage>
</organism>
<keyword evidence="4" id="KW-1185">Reference proteome</keyword>
<evidence type="ECO:0000256" key="1">
    <source>
        <dbReference type="PROSITE-ProRule" id="PRU10038"/>
    </source>
</evidence>
<protein>
    <recommendedName>
        <fullName evidence="2">Alpha/beta hydrolase fold-3 domain-containing protein</fullName>
    </recommendedName>
</protein>
<dbReference type="Pfam" id="PF07859">
    <property type="entry name" value="Abhydrolase_3"/>
    <property type="match status" value="1"/>
</dbReference>
<evidence type="ECO:0000259" key="2">
    <source>
        <dbReference type="Pfam" id="PF07859"/>
    </source>
</evidence>
<dbReference type="Gene3D" id="3.40.50.1820">
    <property type="entry name" value="alpha/beta hydrolase"/>
    <property type="match status" value="1"/>
</dbReference>
<dbReference type="OrthoDB" id="639065at2759"/>
<accession>A0A8T0TKT6</accession>
<dbReference type="InterPro" id="IPR033140">
    <property type="entry name" value="Lipase_GDXG_put_SER_AS"/>
</dbReference>